<evidence type="ECO:0000313" key="4">
    <source>
        <dbReference type="EMBL" id="RZU40955.1"/>
    </source>
</evidence>
<dbReference type="PANTHER" id="PTHR10963:SF55">
    <property type="entry name" value="GLYCOSIDE HYDROLASE FAMILY 16 PROTEIN"/>
    <property type="match status" value="1"/>
</dbReference>
<dbReference type="SUPFAM" id="SSF49899">
    <property type="entry name" value="Concanavalin A-like lectins/glucanases"/>
    <property type="match status" value="1"/>
</dbReference>
<name>A0A4Q7YVB2_9BACT</name>
<evidence type="ECO:0000313" key="5">
    <source>
        <dbReference type="Proteomes" id="UP000292958"/>
    </source>
</evidence>
<dbReference type="InterPro" id="IPR000757">
    <property type="entry name" value="Beta-glucanase-like"/>
</dbReference>
<evidence type="ECO:0000256" key="1">
    <source>
        <dbReference type="ARBA" id="ARBA00006865"/>
    </source>
</evidence>
<dbReference type="Pfam" id="PF00722">
    <property type="entry name" value="Glyco_hydro_16"/>
    <property type="match status" value="1"/>
</dbReference>
<protein>
    <submittedName>
        <fullName evidence="4">Beta-glucanase (GH16 family)</fullName>
    </submittedName>
</protein>
<evidence type="ECO:0000259" key="3">
    <source>
        <dbReference type="PROSITE" id="PS51762"/>
    </source>
</evidence>
<feature type="domain" description="GH16" evidence="3">
    <location>
        <begin position="18"/>
        <end position="280"/>
    </location>
</feature>
<comment type="caution">
    <text evidence="4">The sequence shown here is derived from an EMBL/GenBank/DDBJ whole genome shotgun (WGS) entry which is preliminary data.</text>
</comment>
<organism evidence="4 5">
    <name type="scientific">Edaphobacter modestus</name>
    <dbReference type="NCBI Taxonomy" id="388466"/>
    <lineage>
        <taxon>Bacteria</taxon>
        <taxon>Pseudomonadati</taxon>
        <taxon>Acidobacteriota</taxon>
        <taxon>Terriglobia</taxon>
        <taxon>Terriglobales</taxon>
        <taxon>Acidobacteriaceae</taxon>
        <taxon>Edaphobacter</taxon>
    </lineage>
</organism>
<proteinExistence type="inferred from homology"/>
<dbReference type="RefSeq" id="WP_242617893.1">
    <property type="nucleotide sequence ID" value="NZ_SHKW01000001.1"/>
</dbReference>
<dbReference type="PROSITE" id="PS51762">
    <property type="entry name" value="GH16_2"/>
    <property type="match status" value="1"/>
</dbReference>
<reference evidence="4 5" key="1">
    <citation type="submission" date="2019-02" db="EMBL/GenBank/DDBJ databases">
        <title>Genomic Encyclopedia of Archaeal and Bacterial Type Strains, Phase II (KMG-II): from individual species to whole genera.</title>
        <authorList>
            <person name="Goeker M."/>
        </authorList>
    </citation>
    <scope>NUCLEOTIDE SEQUENCE [LARGE SCALE GENOMIC DNA]</scope>
    <source>
        <strain evidence="4 5">DSM 18101</strain>
    </source>
</reference>
<evidence type="ECO:0000256" key="2">
    <source>
        <dbReference type="SAM" id="SignalP"/>
    </source>
</evidence>
<keyword evidence="2" id="KW-0732">Signal</keyword>
<keyword evidence="5" id="KW-1185">Reference proteome</keyword>
<dbReference type="EMBL" id="SHKW01000001">
    <property type="protein sequence ID" value="RZU40955.1"/>
    <property type="molecule type" value="Genomic_DNA"/>
</dbReference>
<dbReference type="Gene3D" id="2.60.120.200">
    <property type="match status" value="1"/>
</dbReference>
<feature type="chain" id="PRO_5020554847" evidence="2">
    <location>
        <begin position="30"/>
        <end position="280"/>
    </location>
</feature>
<sequence>MRLPVCATLLAVSFCCALVFRSEMTPAHAAEAQWKLVWSDEFNGVDGSPPDLAKWTYDTGGGGWGNKELESYTSRLENVQQRGGNLVITAIKEPYTGLDTIARPYSSARITTKGQFLQAYGRFEARMQLPLGKGIWPAFWLLGNDIDSVRWPGAGEIDVMENIGEAGRIYSTLHGPGYSGAKGISAPYDLPSGETVNGGFHTYAVEWAPGSIRFYLDDKLIVERTPKNLPVGTRWVYDHPFFMILNVAVGGGWPGYPDETTTFPQRMLVDYVRVYSRVRG</sequence>
<dbReference type="InterPro" id="IPR050546">
    <property type="entry name" value="Glycosyl_Hydrlase_16"/>
</dbReference>
<dbReference type="Proteomes" id="UP000292958">
    <property type="component" value="Unassembled WGS sequence"/>
</dbReference>
<dbReference type="InterPro" id="IPR013320">
    <property type="entry name" value="ConA-like_dom_sf"/>
</dbReference>
<accession>A0A4Q7YVB2</accession>
<dbReference type="GO" id="GO:0005975">
    <property type="term" value="P:carbohydrate metabolic process"/>
    <property type="evidence" value="ECO:0007669"/>
    <property type="project" value="InterPro"/>
</dbReference>
<feature type="signal peptide" evidence="2">
    <location>
        <begin position="1"/>
        <end position="29"/>
    </location>
</feature>
<dbReference type="PANTHER" id="PTHR10963">
    <property type="entry name" value="GLYCOSYL HYDROLASE-RELATED"/>
    <property type="match status" value="1"/>
</dbReference>
<dbReference type="GO" id="GO:0004553">
    <property type="term" value="F:hydrolase activity, hydrolyzing O-glycosyl compounds"/>
    <property type="evidence" value="ECO:0007669"/>
    <property type="project" value="InterPro"/>
</dbReference>
<dbReference type="AlphaFoldDB" id="A0A4Q7YVB2"/>
<comment type="similarity">
    <text evidence="1">Belongs to the glycosyl hydrolase 16 family.</text>
</comment>
<dbReference type="CDD" id="cd08023">
    <property type="entry name" value="GH16_laminarinase_like"/>
    <property type="match status" value="1"/>
</dbReference>
<gene>
    <name evidence="4" type="ORF">BDD14_2446</name>
</gene>